<dbReference type="InterPro" id="IPR047654">
    <property type="entry name" value="IS1634_transpos"/>
</dbReference>
<evidence type="ECO:0000259" key="3">
    <source>
        <dbReference type="Pfam" id="PF14104"/>
    </source>
</evidence>
<dbReference type="OrthoDB" id="9121874at2"/>
<proteinExistence type="predicted"/>
<dbReference type="RefSeq" id="WP_139445332.1">
    <property type="nucleotide sequence ID" value="NZ_VDMB01000001.1"/>
</dbReference>
<dbReference type="NCBIfam" id="NF033559">
    <property type="entry name" value="transpos_IS1634"/>
    <property type="match status" value="1"/>
</dbReference>
<evidence type="ECO:0000256" key="1">
    <source>
        <dbReference type="SAM" id="Phobius"/>
    </source>
</evidence>
<organism evidence="4 5">
    <name type="scientific">Desulfobotulus mexicanus</name>
    <dbReference type="NCBI Taxonomy" id="2586642"/>
    <lineage>
        <taxon>Bacteria</taxon>
        <taxon>Pseudomonadati</taxon>
        <taxon>Thermodesulfobacteriota</taxon>
        <taxon>Desulfobacteria</taxon>
        <taxon>Desulfobacterales</taxon>
        <taxon>Desulfobacteraceae</taxon>
        <taxon>Desulfobotulus</taxon>
    </lineage>
</organism>
<feature type="domain" description="Transposase IS4-like" evidence="2">
    <location>
        <begin position="154"/>
        <end position="478"/>
    </location>
</feature>
<dbReference type="GO" id="GO:0006313">
    <property type="term" value="P:DNA transposition"/>
    <property type="evidence" value="ECO:0007669"/>
    <property type="project" value="InterPro"/>
</dbReference>
<dbReference type="EMBL" id="VDMB01000001">
    <property type="protein sequence ID" value="TYT76203.1"/>
    <property type="molecule type" value="Genomic_DNA"/>
</dbReference>
<dbReference type="InterPro" id="IPR002559">
    <property type="entry name" value="Transposase_11"/>
</dbReference>
<evidence type="ECO:0000313" key="4">
    <source>
        <dbReference type="EMBL" id="TYT76203.1"/>
    </source>
</evidence>
<dbReference type="GO" id="GO:0003677">
    <property type="term" value="F:DNA binding"/>
    <property type="evidence" value="ECO:0007669"/>
    <property type="project" value="InterPro"/>
</dbReference>
<feature type="transmembrane region" description="Helical" evidence="1">
    <location>
        <begin position="466"/>
        <end position="483"/>
    </location>
</feature>
<keyword evidence="5" id="KW-1185">Reference proteome</keyword>
<protein>
    <submittedName>
        <fullName evidence="4">IS1634 family transposase</fullName>
    </submittedName>
</protein>
<dbReference type="PANTHER" id="PTHR34614">
    <property type="match status" value="1"/>
</dbReference>
<dbReference type="Proteomes" id="UP000321899">
    <property type="component" value="Unassembled WGS sequence"/>
</dbReference>
<keyword evidence="1" id="KW-1133">Transmembrane helix</keyword>
<dbReference type="AlphaFoldDB" id="A0A5Q4VGZ1"/>
<reference evidence="4 5" key="1">
    <citation type="submission" date="2019-06" db="EMBL/GenBank/DDBJ databases">
        <title>Desulfobotulus mexicanus sp. nov., a novel sulfate-reducing bacterium isolated from the sediment of an alkaline crater lake in Mexico.</title>
        <authorList>
            <person name="Hirschler-Rea A."/>
        </authorList>
    </citation>
    <scope>NUCLEOTIDE SEQUENCE [LARGE SCALE GENOMIC DNA]</scope>
    <source>
        <strain evidence="4 5">PAR22N</strain>
    </source>
</reference>
<gene>
    <name evidence="4" type="ORF">FIM25_01225</name>
</gene>
<comment type="caution">
    <text evidence="4">The sequence shown here is derived from an EMBL/GenBank/DDBJ whole genome shotgun (WGS) entry which is preliminary data.</text>
</comment>
<keyword evidence="1" id="KW-0812">Transmembrane</keyword>
<feature type="domain" description="DUF4277" evidence="3">
    <location>
        <begin position="8"/>
        <end position="111"/>
    </location>
</feature>
<dbReference type="Pfam" id="PF01609">
    <property type="entry name" value="DDE_Tnp_1"/>
    <property type="match status" value="1"/>
</dbReference>
<sequence length="559" mass="63663">MEAPFQFEIADVDHLPIIRKFAEKLGISDIVNDMVSTGMNLDVGKTLIFLILDTLSGRSPLYRVADRYTDLEVEALMGAGFEPSSLLSHNLGRMLDCLHETGTHKILSAISHRAVNVFSLNPKVWYFDTTSISLYGNAYPEPEQDSETPHVTHGYSKDHRPDLKQFLISLLCVDRNIPMLGRVKNGNASDVTLNNQVLTDVSKYLAAHGFDDKATIYVADSAMVSEDNLAKADQMRFLTRLPARYKECSRVIEGTVAENTRDWHPIGVLSQDPGSPNRPAAEYEYKETTVSLYGNTYRAIVVHSSAYDKRRQKAVDRMINKDHEETKIRCKKTGDVLFHCEEDAEDAARRLVETQSFLHSIQTRVATVFLYGKGRPPKGKERNPLRTDYRIETEICQNEETITKLRREAGCIVLLTNLASEAEREEYDAKALLTLYKEQYGIEQNFGFLKDPAIVDGIFLKKPERIEVLGLIMILALMIWRLMEREMRQYLDRTGEDLSDWPKRRTTRPTSFMMTTKFHSIKLIRFEGKLILAQSFTETQNAWLKALGVKPADFLPPPN</sequence>
<dbReference type="InterPro" id="IPR025457">
    <property type="entry name" value="DUF4277"/>
</dbReference>
<dbReference type="Pfam" id="PF14104">
    <property type="entry name" value="DUF4277"/>
    <property type="match status" value="1"/>
</dbReference>
<dbReference type="PANTHER" id="PTHR34614:SF2">
    <property type="entry name" value="TRANSPOSASE IS4-LIKE DOMAIN-CONTAINING PROTEIN"/>
    <property type="match status" value="1"/>
</dbReference>
<name>A0A5Q4VGZ1_9BACT</name>
<accession>A0A5Q4VGZ1</accession>
<keyword evidence="1" id="KW-0472">Membrane</keyword>
<dbReference type="GO" id="GO:0004803">
    <property type="term" value="F:transposase activity"/>
    <property type="evidence" value="ECO:0007669"/>
    <property type="project" value="InterPro"/>
</dbReference>
<evidence type="ECO:0000313" key="5">
    <source>
        <dbReference type="Proteomes" id="UP000321899"/>
    </source>
</evidence>
<evidence type="ECO:0000259" key="2">
    <source>
        <dbReference type="Pfam" id="PF01609"/>
    </source>
</evidence>